<name>A0ABT4CB77_9ACTN</name>
<organism evidence="4 5">
    <name type="scientific">Nocardioides pini</name>
    <dbReference type="NCBI Taxonomy" id="2975053"/>
    <lineage>
        <taxon>Bacteria</taxon>
        <taxon>Bacillati</taxon>
        <taxon>Actinomycetota</taxon>
        <taxon>Actinomycetes</taxon>
        <taxon>Propionibacteriales</taxon>
        <taxon>Nocardioidaceae</taxon>
        <taxon>Nocardioides</taxon>
    </lineage>
</organism>
<evidence type="ECO:0000259" key="3">
    <source>
        <dbReference type="Pfam" id="PF13472"/>
    </source>
</evidence>
<reference evidence="4" key="1">
    <citation type="submission" date="2022-08" db="EMBL/GenBank/DDBJ databases">
        <title>Genome sequencing of Nocardioides sp. STR2.</title>
        <authorList>
            <person name="So Y."/>
        </authorList>
    </citation>
    <scope>NUCLEOTIDE SEQUENCE</scope>
    <source>
        <strain evidence="4">STR2</strain>
    </source>
</reference>
<protein>
    <submittedName>
        <fullName evidence="4">GDSL-type esterase/lipase family protein</fullName>
    </submittedName>
</protein>
<feature type="chain" id="PRO_5045171131" evidence="2">
    <location>
        <begin position="25"/>
        <end position="357"/>
    </location>
</feature>
<feature type="signal peptide" evidence="2">
    <location>
        <begin position="1"/>
        <end position="24"/>
    </location>
</feature>
<sequence>MKFMTAAVAALVASPLLPALPAHATPAPSRVLIVGDSVTQGRDGDYSWRYFAWQRLAAGSVDFVGPRRGTYLDADAWGGSYADPNFDQDHAARWGQAMWQPLDFPDDRSPAIGDLVAAHDPDVIVEALGINDIAWAQMSAQRMSDQLRRFVAQARAVKPDVDVVLGGVPQEWIGDAGAYNDVLPGLAAELSTDESRVVAASVPVFVEGVDTWDFAHPSRPGEEKLGASYADAIASLIAAPVPTPIPTLGPTTGPAPVPAPTQPAPAPTPPDATPSTPAAMPVAGAPRKVRAVRTAPRRIVVTWRAGTQVEHYVIRCGRVAKTSTGRRAVLRARAATCSVRSVNAAGVSVWVKVRVRS</sequence>
<feature type="domain" description="SGNH hydrolase-type esterase" evidence="3">
    <location>
        <begin position="34"/>
        <end position="189"/>
    </location>
</feature>
<dbReference type="EMBL" id="JAPPUX010000002">
    <property type="protein sequence ID" value="MCY4726220.1"/>
    <property type="molecule type" value="Genomic_DNA"/>
</dbReference>
<accession>A0ABT4CB77</accession>
<feature type="region of interest" description="Disordered" evidence="1">
    <location>
        <begin position="246"/>
        <end position="288"/>
    </location>
</feature>
<comment type="caution">
    <text evidence="4">The sequence shown here is derived from an EMBL/GenBank/DDBJ whole genome shotgun (WGS) entry which is preliminary data.</text>
</comment>
<dbReference type="RefSeq" id="WP_268111056.1">
    <property type="nucleotide sequence ID" value="NZ_JAPPUX010000002.1"/>
</dbReference>
<gene>
    <name evidence="4" type="ORF">NYO98_08020</name>
</gene>
<dbReference type="SUPFAM" id="SSF52266">
    <property type="entry name" value="SGNH hydrolase"/>
    <property type="match status" value="1"/>
</dbReference>
<evidence type="ECO:0000313" key="4">
    <source>
        <dbReference type="EMBL" id="MCY4726220.1"/>
    </source>
</evidence>
<dbReference type="PANTHER" id="PTHR43784:SF2">
    <property type="entry name" value="GDSL-LIKE LIPASE_ACYLHYDROLASE, PUTATIVE (AFU_ORTHOLOGUE AFUA_2G00820)-RELATED"/>
    <property type="match status" value="1"/>
</dbReference>
<dbReference type="Proteomes" id="UP001074726">
    <property type="component" value="Unassembled WGS sequence"/>
</dbReference>
<dbReference type="InterPro" id="IPR036514">
    <property type="entry name" value="SGNH_hydro_sf"/>
</dbReference>
<evidence type="ECO:0000313" key="5">
    <source>
        <dbReference type="Proteomes" id="UP001074726"/>
    </source>
</evidence>
<proteinExistence type="predicted"/>
<keyword evidence="2" id="KW-0732">Signal</keyword>
<dbReference type="InterPro" id="IPR013830">
    <property type="entry name" value="SGNH_hydro"/>
</dbReference>
<feature type="compositionally biased region" description="Pro residues" evidence="1">
    <location>
        <begin position="246"/>
        <end position="272"/>
    </location>
</feature>
<keyword evidence="5" id="KW-1185">Reference proteome</keyword>
<dbReference type="Pfam" id="PF13472">
    <property type="entry name" value="Lipase_GDSL_2"/>
    <property type="match status" value="1"/>
</dbReference>
<evidence type="ECO:0000256" key="2">
    <source>
        <dbReference type="SAM" id="SignalP"/>
    </source>
</evidence>
<dbReference type="PANTHER" id="PTHR43784">
    <property type="entry name" value="GDSL-LIKE LIPASE/ACYLHYDROLASE, PUTATIVE (AFU_ORTHOLOGUE AFUA_2G00820)-RELATED"/>
    <property type="match status" value="1"/>
</dbReference>
<evidence type="ECO:0000256" key="1">
    <source>
        <dbReference type="SAM" id="MobiDB-lite"/>
    </source>
</evidence>
<dbReference type="InterPro" id="IPR053140">
    <property type="entry name" value="GDSL_Rv0518-like"/>
</dbReference>
<dbReference type="Gene3D" id="3.40.50.1110">
    <property type="entry name" value="SGNH hydrolase"/>
    <property type="match status" value="1"/>
</dbReference>